<keyword evidence="9" id="KW-0460">Magnesium</keyword>
<dbReference type="PANTHER" id="PTHR33540:SF2">
    <property type="entry name" value="TRNA THREONYLCARBAMOYLADENOSINE BIOSYNTHESIS PROTEIN TSAE"/>
    <property type="match status" value="1"/>
</dbReference>
<dbReference type="Proteomes" id="UP000198620">
    <property type="component" value="Unassembled WGS sequence"/>
</dbReference>
<dbReference type="GO" id="GO:0046872">
    <property type="term" value="F:metal ion binding"/>
    <property type="evidence" value="ECO:0007669"/>
    <property type="project" value="UniProtKB-KW"/>
</dbReference>
<evidence type="ECO:0000256" key="1">
    <source>
        <dbReference type="ARBA" id="ARBA00004496"/>
    </source>
</evidence>
<keyword evidence="6" id="KW-0479">Metal-binding</keyword>
<dbReference type="GO" id="GO:0005524">
    <property type="term" value="F:ATP binding"/>
    <property type="evidence" value="ECO:0007669"/>
    <property type="project" value="UniProtKB-KW"/>
</dbReference>
<dbReference type="AlphaFoldDB" id="A0A1H7FUQ8"/>
<evidence type="ECO:0000256" key="7">
    <source>
        <dbReference type="ARBA" id="ARBA00022741"/>
    </source>
</evidence>
<dbReference type="GO" id="GO:0005737">
    <property type="term" value="C:cytoplasm"/>
    <property type="evidence" value="ECO:0007669"/>
    <property type="project" value="UniProtKB-SubCell"/>
</dbReference>
<dbReference type="OrthoDB" id="9800307at2"/>
<reference evidence="11 12" key="1">
    <citation type="submission" date="2016-10" db="EMBL/GenBank/DDBJ databases">
        <authorList>
            <person name="de Groot N.N."/>
        </authorList>
    </citation>
    <scope>NUCLEOTIDE SEQUENCE [LARGE SCALE GENOMIC DNA]</scope>
    <source>
        <strain evidence="11 12">Nv1</strain>
    </source>
</reference>
<keyword evidence="5" id="KW-0819">tRNA processing</keyword>
<dbReference type="InterPro" id="IPR027417">
    <property type="entry name" value="P-loop_NTPase"/>
</dbReference>
<keyword evidence="8" id="KW-0067">ATP-binding</keyword>
<comment type="similarity">
    <text evidence="2">Belongs to the TsaE family.</text>
</comment>
<evidence type="ECO:0000256" key="10">
    <source>
        <dbReference type="ARBA" id="ARBA00032441"/>
    </source>
</evidence>
<keyword evidence="7" id="KW-0547">Nucleotide-binding</keyword>
<evidence type="ECO:0000313" key="12">
    <source>
        <dbReference type="Proteomes" id="UP000198620"/>
    </source>
</evidence>
<dbReference type="Gene3D" id="3.40.50.300">
    <property type="entry name" value="P-loop containing nucleotide triphosphate hydrolases"/>
    <property type="match status" value="1"/>
</dbReference>
<accession>A0A1H7FUQ8</accession>
<name>A0A1H7FUQ8_9PROT</name>
<dbReference type="Pfam" id="PF02367">
    <property type="entry name" value="TsaE"/>
    <property type="match status" value="1"/>
</dbReference>
<keyword evidence="4" id="KW-0963">Cytoplasm</keyword>
<dbReference type="InterPro" id="IPR003442">
    <property type="entry name" value="T6A_TsaE"/>
</dbReference>
<dbReference type="GO" id="GO:0002949">
    <property type="term" value="P:tRNA threonylcarbamoyladenosine modification"/>
    <property type="evidence" value="ECO:0007669"/>
    <property type="project" value="InterPro"/>
</dbReference>
<evidence type="ECO:0000256" key="5">
    <source>
        <dbReference type="ARBA" id="ARBA00022694"/>
    </source>
</evidence>
<dbReference type="NCBIfam" id="TIGR00150">
    <property type="entry name" value="T6A_YjeE"/>
    <property type="match status" value="1"/>
</dbReference>
<evidence type="ECO:0000256" key="9">
    <source>
        <dbReference type="ARBA" id="ARBA00022842"/>
    </source>
</evidence>
<evidence type="ECO:0000256" key="8">
    <source>
        <dbReference type="ARBA" id="ARBA00022840"/>
    </source>
</evidence>
<gene>
    <name evidence="11" type="ORF">SAMN05216387_10193</name>
</gene>
<evidence type="ECO:0000256" key="3">
    <source>
        <dbReference type="ARBA" id="ARBA00019010"/>
    </source>
</evidence>
<protein>
    <recommendedName>
        <fullName evidence="3">tRNA threonylcarbamoyladenosine biosynthesis protein TsaE</fullName>
    </recommendedName>
    <alternativeName>
        <fullName evidence="10">t(6)A37 threonylcarbamoyladenosine biosynthesis protein TsaE</fullName>
    </alternativeName>
</protein>
<comment type="subcellular location">
    <subcellularLocation>
        <location evidence="1">Cytoplasm</location>
    </subcellularLocation>
</comment>
<evidence type="ECO:0000256" key="2">
    <source>
        <dbReference type="ARBA" id="ARBA00007599"/>
    </source>
</evidence>
<evidence type="ECO:0000256" key="6">
    <source>
        <dbReference type="ARBA" id="ARBA00022723"/>
    </source>
</evidence>
<evidence type="ECO:0000256" key="4">
    <source>
        <dbReference type="ARBA" id="ARBA00022490"/>
    </source>
</evidence>
<proteinExistence type="inferred from homology"/>
<keyword evidence="12" id="KW-1185">Reference proteome</keyword>
<dbReference type="SUPFAM" id="SSF52540">
    <property type="entry name" value="P-loop containing nucleoside triphosphate hydrolases"/>
    <property type="match status" value="1"/>
</dbReference>
<dbReference type="PANTHER" id="PTHR33540">
    <property type="entry name" value="TRNA THREONYLCARBAMOYLADENOSINE BIOSYNTHESIS PROTEIN TSAE"/>
    <property type="match status" value="1"/>
</dbReference>
<dbReference type="STRING" id="1233.SAMN05216387_10193"/>
<evidence type="ECO:0000313" key="11">
    <source>
        <dbReference type="EMBL" id="SEK29803.1"/>
    </source>
</evidence>
<organism evidence="11 12">
    <name type="scientific">Nitrosovibrio tenuis</name>
    <dbReference type="NCBI Taxonomy" id="1233"/>
    <lineage>
        <taxon>Bacteria</taxon>
        <taxon>Pseudomonadati</taxon>
        <taxon>Pseudomonadota</taxon>
        <taxon>Betaproteobacteria</taxon>
        <taxon>Nitrosomonadales</taxon>
        <taxon>Nitrosomonadaceae</taxon>
        <taxon>Nitrosovibrio</taxon>
    </lineage>
</organism>
<sequence length="168" mass="18924">MHHSDHVHFTHHLSGEAATLALGAEIATGLHPGLIIFLSGNLGAGKTTLVRGILRGLGYKEKVKSPTYNLIEVYKISKLYLYHFDFYRFENPHEWEEAGFREYFNTDSICVVEWAEKVGGLLPTADLRFFIHIAEAGRDVEIHADTEAGRLCLKRWQAALKGSDFLNP</sequence>
<dbReference type="RefSeq" id="WP_090825751.1">
    <property type="nucleotide sequence ID" value="NZ_FOBH01000001.1"/>
</dbReference>
<dbReference type="EMBL" id="FOBH01000001">
    <property type="protein sequence ID" value="SEK29803.1"/>
    <property type="molecule type" value="Genomic_DNA"/>
</dbReference>